<dbReference type="AlphaFoldDB" id="A0A1M4SYQ3"/>
<dbReference type="PANTHER" id="PTHR13633">
    <property type="entry name" value="MITOCHONDRIAL TRANSCRIPTION RESCUE FACTOR 1"/>
    <property type="match status" value="1"/>
</dbReference>
<dbReference type="PANTHER" id="PTHR13633:SF3">
    <property type="entry name" value="MITOCHONDRIAL TRANSCRIPTION RESCUE FACTOR 1"/>
    <property type="match status" value="1"/>
</dbReference>
<dbReference type="Gene3D" id="3.30.70.330">
    <property type="match status" value="1"/>
</dbReference>
<dbReference type="PROSITE" id="PS50889">
    <property type="entry name" value="S4"/>
    <property type="match status" value="1"/>
</dbReference>
<proteinExistence type="predicted"/>
<dbReference type="OrthoDB" id="9812787at2"/>
<evidence type="ECO:0000256" key="1">
    <source>
        <dbReference type="PROSITE-ProRule" id="PRU00182"/>
    </source>
</evidence>
<evidence type="ECO:0000313" key="3">
    <source>
        <dbReference type="EMBL" id="SHE37388.1"/>
    </source>
</evidence>
<dbReference type="STRING" id="1121256.SAMN02746089_00167"/>
<dbReference type="SMART" id="SM00363">
    <property type="entry name" value="S4"/>
    <property type="match status" value="1"/>
</dbReference>
<dbReference type="InterPro" id="IPR040591">
    <property type="entry name" value="RqcP2_RBD"/>
</dbReference>
<keyword evidence="1" id="KW-0694">RNA-binding</keyword>
<dbReference type="Proteomes" id="UP000184088">
    <property type="component" value="Unassembled WGS sequence"/>
</dbReference>
<feature type="domain" description="RNA-binding S4" evidence="2">
    <location>
        <begin position="169"/>
        <end position="229"/>
    </location>
</feature>
<dbReference type="Gene3D" id="3.30.1370.160">
    <property type="match status" value="1"/>
</dbReference>
<dbReference type="RefSeq" id="WP_084110737.1">
    <property type="nucleotide sequence ID" value="NZ_FQVH01000001.1"/>
</dbReference>
<gene>
    <name evidence="3" type="ORF">SAMN02746089_00167</name>
</gene>
<dbReference type="InterPro" id="IPR012677">
    <property type="entry name" value="Nucleotide-bd_a/b_plait_sf"/>
</dbReference>
<name>A0A1M4SYQ3_9THEO</name>
<reference evidence="3 4" key="1">
    <citation type="submission" date="2016-11" db="EMBL/GenBank/DDBJ databases">
        <authorList>
            <person name="Jaros S."/>
            <person name="Januszkiewicz K."/>
            <person name="Wedrychowicz H."/>
        </authorList>
    </citation>
    <scope>NUCLEOTIDE SEQUENCE [LARGE SCALE GENOMIC DNA]</scope>
    <source>
        <strain evidence="3 4">DSM 17918</strain>
    </source>
</reference>
<accession>A0A1M4SYQ3</accession>
<dbReference type="Gene3D" id="3.10.290.10">
    <property type="entry name" value="RNA-binding S4 domain"/>
    <property type="match status" value="1"/>
</dbReference>
<dbReference type="Pfam" id="PF01479">
    <property type="entry name" value="S4"/>
    <property type="match status" value="1"/>
</dbReference>
<organism evidence="3 4">
    <name type="scientific">Caldanaerobius fijiensis DSM 17918</name>
    <dbReference type="NCBI Taxonomy" id="1121256"/>
    <lineage>
        <taxon>Bacteria</taxon>
        <taxon>Bacillati</taxon>
        <taxon>Bacillota</taxon>
        <taxon>Clostridia</taxon>
        <taxon>Thermoanaerobacterales</taxon>
        <taxon>Thermoanaerobacteraceae</taxon>
        <taxon>Caldanaerobius</taxon>
    </lineage>
</organism>
<sequence>MDETRFLDMINWVKKRKQEKSTDFLEPPVLAKLIKMVEKERDVQFLSSGGYEGAERQLVVLYPDFLSEDEIDVPIGAIEITADFKKENITHRDVLGSIMALGIKREKVGDILINDNRCQAIIRKDIISYVTHNLTRVGKVNVHTTEIDINEIMPVEKKMKEIEAVVASLRLDSIASVAFSTSRTKMQDFIKSGFVRVNWVEVSDPAYIVKEGDTLSFRGHGRAIFDSIKGTTKKDRIAVSIKKYI</sequence>
<dbReference type="Pfam" id="PF17774">
    <property type="entry name" value="YlmH_RBD"/>
    <property type="match status" value="1"/>
</dbReference>
<dbReference type="InterPro" id="IPR002942">
    <property type="entry name" value="S4_RNA-bd"/>
</dbReference>
<dbReference type="InterPro" id="IPR036986">
    <property type="entry name" value="S4_RNA-bd_sf"/>
</dbReference>
<dbReference type="GO" id="GO:0003723">
    <property type="term" value="F:RNA binding"/>
    <property type="evidence" value="ECO:0007669"/>
    <property type="project" value="UniProtKB-KW"/>
</dbReference>
<evidence type="ECO:0000313" key="4">
    <source>
        <dbReference type="Proteomes" id="UP000184088"/>
    </source>
</evidence>
<keyword evidence="4" id="KW-1185">Reference proteome</keyword>
<dbReference type="EMBL" id="FQVH01000001">
    <property type="protein sequence ID" value="SHE37388.1"/>
    <property type="molecule type" value="Genomic_DNA"/>
</dbReference>
<dbReference type="SUPFAM" id="SSF55174">
    <property type="entry name" value="Alpha-L RNA-binding motif"/>
    <property type="match status" value="1"/>
</dbReference>
<evidence type="ECO:0000259" key="2">
    <source>
        <dbReference type="SMART" id="SM00363"/>
    </source>
</evidence>
<protein>
    <submittedName>
        <fullName evidence="3">RNA-binding protein YlmH, contains S4-like domain</fullName>
    </submittedName>
</protein>
<dbReference type="CDD" id="cd00165">
    <property type="entry name" value="S4"/>
    <property type="match status" value="1"/>
</dbReference>